<accession>A0A0F9K4W4</accession>
<reference evidence="1" key="1">
    <citation type="journal article" date="2015" name="Nature">
        <title>Complex archaea that bridge the gap between prokaryotes and eukaryotes.</title>
        <authorList>
            <person name="Spang A."/>
            <person name="Saw J.H."/>
            <person name="Jorgensen S.L."/>
            <person name="Zaremba-Niedzwiedzka K."/>
            <person name="Martijn J."/>
            <person name="Lind A.E."/>
            <person name="van Eijk R."/>
            <person name="Schleper C."/>
            <person name="Guy L."/>
            <person name="Ettema T.J."/>
        </authorList>
    </citation>
    <scope>NUCLEOTIDE SEQUENCE</scope>
</reference>
<name>A0A0F9K4W4_9ZZZZ</name>
<dbReference type="AlphaFoldDB" id="A0A0F9K4W4"/>
<comment type="caution">
    <text evidence="1">The sequence shown here is derived from an EMBL/GenBank/DDBJ whole genome shotgun (WGS) entry which is preliminary data.</text>
</comment>
<gene>
    <name evidence="1" type="ORF">LCGC14_1374190</name>
</gene>
<organism evidence="1">
    <name type="scientific">marine sediment metagenome</name>
    <dbReference type="NCBI Taxonomy" id="412755"/>
    <lineage>
        <taxon>unclassified sequences</taxon>
        <taxon>metagenomes</taxon>
        <taxon>ecological metagenomes</taxon>
    </lineage>
</organism>
<sequence>MQKEPKQKRSEVPDEKLDELIGEYGNCRANEATAKYLVQQGGFSAKKGIIIARTNGAKAKQAIIDYHNKKIQEATKYIRDVYEKYKKEFEDASGVITISWNSDLWQAIKQTVEGE</sequence>
<dbReference type="EMBL" id="LAZR01008708">
    <property type="protein sequence ID" value="KKM77028.1"/>
    <property type="molecule type" value="Genomic_DNA"/>
</dbReference>
<protein>
    <submittedName>
        <fullName evidence="1">Uncharacterized protein</fullName>
    </submittedName>
</protein>
<evidence type="ECO:0000313" key="1">
    <source>
        <dbReference type="EMBL" id="KKM77028.1"/>
    </source>
</evidence>
<proteinExistence type="predicted"/>